<gene>
    <name evidence="2" type="ORF">DILT_LOCUS18892</name>
</gene>
<dbReference type="Proteomes" id="UP000281553">
    <property type="component" value="Unassembled WGS sequence"/>
</dbReference>
<dbReference type="EMBL" id="UYRU01105474">
    <property type="protein sequence ID" value="VDN42718.1"/>
    <property type="molecule type" value="Genomic_DNA"/>
</dbReference>
<dbReference type="InterPro" id="IPR027408">
    <property type="entry name" value="PNPase/RNase_PH_dom_sf"/>
</dbReference>
<evidence type="ECO:0000313" key="2">
    <source>
        <dbReference type="EMBL" id="VDN42718.1"/>
    </source>
</evidence>
<sequence>MVSGTVGHPATMAACINAFTLALLQTSIPLRATVVAVCTSEVDPTLRRKWATP</sequence>
<reference evidence="2 3" key="1">
    <citation type="submission" date="2018-11" db="EMBL/GenBank/DDBJ databases">
        <authorList>
            <consortium name="Pathogen Informatics"/>
        </authorList>
    </citation>
    <scope>NUCLEOTIDE SEQUENCE [LARGE SCALE GENOMIC DNA]</scope>
</reference>
<organism evidence="2 3">
    <name type="scientific">Dibothriocephalus latus</name>
    <name type="common">Fish tapeworm</name>
    <name type="synonym">Diphyllobothrium latum</name>
    <dbReference type="NCBI Taxonomy" id="60516"/>
    <lineage>
        <taxon>Eukaryota</taxon>
        <taxon>Metazoa</taxon>
        <taxon>Spiralia</taxon>
        <taxon>Lophotrochozoa</taxon>
        <taxon>Platyhelminthes</taxon>
        <taxon>Cestoda</taxon>
        <taxon>Eucestoda</taxon>
        <taxon>Diphyllobothriidea</taxon>
        <taxon>Diphyllobothriidae</taxon>
        <taxon>Dibothriocephalus</taxon>
    </lineage>
</organism>
<protein>
    <submittedName>
        <fullName evidence="2">Uncharacterized protein</fullName>
    </submittedName>
</protein>
<feature type="chain" id="PRO_5018325773" evidence="1">
    <location>
        <begin position="23"/>
        <end position="53"/>
    </location>
</feature>
<keyword evidence="1" id="KW-0732">Signal</keyword>
<evidence type="ECO:0000313" key="3">
    <source>
        <dbReference type="Proteomes" id="UP000281553"/>
    </source>
</evidence>
<feature type="signal peptide" evidence="1">
    <location>
        <begin position="1"/>
        <end position="22"/>
    </location>
</feature>
<evidence type="ECO:0000256" key="1">
    <source>
        <dbReference type="SAM" id="SignalP"/>
    </source>
</evidence>
<keyword evidence="3" id="KW-1185">Reference proteome</keyword>
<dbReference type="Gene3D" id="3.30.230.70">
    <property type="entry name" value="GHMP Kinase, N-terminal domain"/>
    <property type="match status" value="1"/>
</dbReference>
<accession>A0A3P7P1U4</accession>
<dbReference type="OrthoDB" id="27298at2759"/>
<name>A0A3P7P1U4_DIBLA</name>
<proteinExistence type="predicted"/>
<dbReference type="AlphaFoldDB" id="A0A3P7P1U4"/>